<dbReference type="AlphaFoldDB" id="A0AAE1INS6"/>
<dbReference type="InterPro" id="IPR027433">
    <property type="entry name" value="Lipoxygenase_dom_3"/>
</dbReference>
<comment type="caution">
    <text evidence="5">The sequence shown here is derived from an EMBL/GenBank/DDBJ whole genome shotgun (WGS) entry which is preliminary data.</text>
</comment>
<dbReference type="InterPro" id="IPR001246">
    <property type="entry name" value="LipOase_plant"/>
</dbReference>
<keyword evidence="3" id="KW-0560">Oxidoreductase</keyword>
<dbReference type="Gene3D" id="4.10.372.10">
    <property type="entry name" value="Lipoxygenase-1, Domain 3"/>
    <property type="match status" value="1"/>
</dbReference>
<protein>
    <recommendedName>
        <fullName evidence="4">Lipoxygenase domain-containing protein</fullName>
    </recommendedName>
</protein>
<dbReference type="Proteomes" id="UP001293593">
    <property type="component" value="Unassembled WGS sequence"/>
</dbReference>
<dbReference type="Pfam" id="PF00305">
    <property type="entry name" value="Lipoxygenase"/>
    <property type="match status" value="1"/>
</dbReference>
<evidence type="ECO:0000313" key="6">
    <source>
        <dbReference type="Proteomes" id="UP001293593"/>
    </source>
</evidence>
<dbReference type="GO" id="GO:0046872">
    <property type="term" value="F:metal ion binding"/>
    <property type="evidence" value="ECO:0007669"/>
    <property type="project" value="UniProtKB-KW"/>
</dbReference>
<dbReference type="GO" id="GO:0034440">
    <property type="term" value="P:lipid oxidation"/>
    <property type="evidence" value="ECO:0007669"/>
    <property type="project" value="InterPro"/>
</dbReference>
<evidence type="ECO:0000256" key="1">
    <source>
        <dbReference type="ARBA" id="ARBA00022723"/>
    </source>
</evidence>
<dbReference type="InterPro" id="IPR000907">
    <property type="entry name" value="LipOase"/>
</dbReference>
<evidence type="ECO:0000313" key="5">
    <source>
        <dbReference type="EMBL" id="KAK4253803.1"/>
    </source>
</evidence>
<accession>A0AAE1INS6</accession>
<dbReference type="PRINTS" id="PR00468">
    <property type="entry name" value="PLTLPOXGNASE"/>
</dbReference>
<gene>
    <name evidence="5" type="ORF">QN277_010431</name>
</gene>
<dbReference type="GO" id="GO:0016702">
    <property type="term" value="F:oxidoreductase activity, acting on single donors with incorporation of molecular oxygen, incorporation of two atoms of oxygen"/>
    <property type="evidence" value="ECO:0007669"/>
    <property type="project" value="InterPro"/>
</dbReference>
<dbReference type="InterPro" id="IPR013819">
    <property type="entry name" value="LipOase_C"/>
</dbReference>
<keyword evidence="2" id="KW-0223">Dioxygenase</keyword>
<feature type="domain" description="Lipoxygenase" evidence="4">
    <location>
        <begin position="1"/>
        <end position="110"/>
    </location>
</feature>
<evidence type="ECO:0000256" key="3">
    <source>
        <dbReference type="ARBA" id="ARBA00023002"/>
    </source>
</evidence>
<keyword evidence="1" id="KW-0479">Metal-binding</keyword>
<proteinExistence type="predicted"/>
<dbReference type="PANTHER" id="PTHR11771">
    <property type="entry name" value="LIPOXYGENASE"/>
    <property type="match status" value="1"/>
</dbReference>
<organism evidence="5 6">
    <name type="scientific">Acacia crassicarpa</name>
    <name type="common">northern wattle</name>
    <dbReference type="NCBI Taxonomy" id="499986"/>
    <lineage>
        <taxon>Eukaryota</taxon>
        <taxon>Viridiplantae</taxon>
        <taxon>Streptophyta</taxon>
        <taxon>Embryophyta</taxon>
        <taxon>Tracheophyta</taxon>
        <taxon>Spermatophyta</taxon>
        <taxon>Magnoliopsida</taxon>
        <taxon>eudicotyledons</taxon>
        <taxon>Gunneridae</taxon>
        <taxon>Pentapetalae</taxon>
        <taxon>rosids</taxon>
        <taxon>fabids</taxon>
        <taxon>Fabales</taxon>
        <taxon>Fabaceae</taxon>
        <taxon>Caesalpinioideae</taxon>
        <taxon>mimosoid clade</taxon>
        <taxon>Acacieae</taxon>
        <taxon>Acacia</taxon>
    </lineage>
</organism>
<dbReference type="SUPFAM" id="SSF48484">
    <property type="entry name" value="Lipoxigenase"/>
    <property type="match status" value="1"/>
</dbReference>
<keyword evidence="6" id="KW-1185">Reference proteome</keyword>
<evidence type="ECO:0000259" key="4">
    <source>
        <dbReference type="PROSITE" id="PS51393"/>
    </source>
</evidence>
<dbReference type="InterPro" id="IPR036226">
    <property type="entry name" value="LipOase_C_sf"/>
</dbReference>
<name>A0AAE1INS6_9FABA</name>
<sequence length="110" mass="12654">MKPLLESAFNFTSNEFNSFDEARELYEGGFQLPQDARKNISEKMPIPMLKELFRTDGEQALSRYPTPKVIKGNKFGRMTDEEFAREMLASVNPAIIWPLQGQLTQLKILI</sequence>
<dbReference type="EMBL" id="JAWXYG010000015">
    <property type="protein sequence ID" value="KAK4253803.1"/>
    <property type="molecule type" value="Genomic_DNA"/>
</dbReference>
<evidence type="ECO:0000256" key="2">
    <source>
        <dbReference type="ARBA" id="ARBA00022964"/>
    </source>
</evidence>
<reference evidence="5" key="1">
    <citation type="submission" date="2023-10" db="EMBL/GenBank/DDBJ databases">
        <title>Chromosome-level genome of the transformable northern wattle, Acacia crassicarpa.</title>
        <authorList>
            <person name="Massaro I."/>
            <person name="Sinha N.R."/>
            <person name="Poethig S."/>
            <person name="Leichty A.R."/>
        </authorList>
    </citation>
    <scope>NUCLEOTIDE SEQUENCE</scope>
    <source>
        <strain evidence="5">Acra3RX</strain>
        <tissue evidence="5">Leaf</tissue>
    </source>
</reference>
<dbReference type="PROSITE" id="PS51393">
    <property type="entry name" value="LIPOXYGENASE_3"/>
    <property type="match status" value="1"/>
</dbReference>